<organism evidence="2">
    <name type="scientific">marine sediment metagenome</name>
    <dbReference type="NCBI Taxonomy" id="412755"/>
    <lineage>
        <taxon>unclassified sequences</taxon>
        <taxon>metagenomes</taxon>
        <taxon>ecological metagenomes</taxon>
    </lineage>
</organism>
<dbReference type="InterPro" id="IPR013785">
    <property type="entry name" value="Aldolase_TIM"/>
</dbReference>
<evidence type="ECO:0000259" key="1">
    <source>
        <dbReference type="Pfam" id="PF03102"/>
    </source>
</evidence>
<dbReference type="PANTHER" id="PTHR42966">
    <property type="entry name" value="N-ACETYLNEURAMINATE SYNTHASE"/>
    <property type="match status" value="1"/>
</dbReference>
<comment type="caution">
    <text evidence="2">The sequence shown here is derived from an EMBL/GenBank/DDBJ whole genome shotgun (WGS) entry which is preliminary data.</text>
</comment>
<feature type="domain" description="PseI/NeuA/B-like" evidence="1">
    <location>
        <begin position="36"/>
        <end position="270"/>
    </location>
</feature>
<reference evidence="2" key="1">
    <citation type="journal article" date="2015" name="Nature">
        <title>Complex archaea that bridge the gap between prokaryotes and eukaryotes.</title>
        <authorList>
            <person name="Spang A."/>
            <person name="Saw J.H."/>
            <person name="Jorgensen S.L."/>
            <person name="Zaremba-Niedzwiedzka K."/>
            <person name="Martijn J."/>
            <person name="Lind A.E."/>
            <person name="van Eijk R."/>
            <person name="Schleper C."/>
            <person name="Guy L."/>
            <person name="Ettema T.J."/>
        </authorList>
    </citation>
    <scope>NUCLEOTIDE SEQUENCE</scope>
</reference>
<dbReference type="GO" id="GO:0016051">
    <property type="term" value="P:carbohydrate biosynthetic process"/>
    <property type="evidence" value="ECO:0007669"/>
    <property type="project" value="InterPro"/>
</dbReference>
<accession>A0A0F9SY86</accession>
<dbReference type="InterPro" id="IPR051690">
    <property type="entry name" value="PseI-like"/>
</dbReference>
<dbReference type="PANTHER" id="PTHR42966:SF3">
    <property type="entry name" value="BLR5971 PROTEIN"/>
    <property type="match status" value="1"/>
</dbReference>
<dbReference type="EMBL" id="LAZR01000336">
    <property type="protein sequence ID" value="KKN73875.1"/>
    <property type="molecule type" value="Genomic_DNA"/>
</dbReference>
<dbReference type="Gene3D" id="3.20.20.70">
    <property type="entry name" value="Aldolase class I"/>
    <property type="match status" value="1"/>
</dbReference>
<dbReference type="SUPFAM" id="SSF51569">
    <property type="entry name" value="Aldolase"/>
    <property type="match status" value="1"/>
</dbReference>
<evidence type="ECO:0000313" key="2">
    <source>
        <dbReference type="EMBL" id="KKN73875.1"/>
    </source>
</evidence>
<gene>
    <name evidence="2" type="ORF">LCGC14_0396770</name>
</gene>
<proteinExistence type="predicted"/>
<protein>
    <recommendedName>
        <fullName evidence="1">PseI/NeuA/B-like domain-containing protein</fullName>
    </recommendedName>
</protein>
<name>A0A0F9SY86_9ZZZZ</name>
<dbReference type="InterPro" id="IPR013132">
    <property type="entry name" value="PseI/NeuA/B-like_N"/>
</dbReference>
<sequence length="286" mass="32010">MLVKIGNKLIGEGNPCFIVADIGINHNGSMKIAKQLIKAAYKAGCDAVKFQKRTIDVVYTKEELDKPRETPFGKTNRELKEHLEFSRQDYVDIDYYCRELGILWFASSWDIESVDFIERFNPPCHKIASPLLTHTLLLERLRATGRPLILSIGMSTPSEIEGAVLQLDEDNLIILQCTSTYPCAISELNLNVIRELKALYRLPVGYSGHEVGLATTVAAVALGAKMVERHITLDRAMWGSDQAASVEPLGFERLVKYIHSVEGAMGDGMKIVYDSEVAVREKLRRV</sequence>
<dbReference type="Pfam" id="PF03102">
    <property type="entry name" value="NeuB"/>
    <property type="match status" value="1"/>
</dbReference>
<dbReference type="GO" id="GO:0047444">
    <property type="term" value="F:N-acylneuraminate-9-phosphate synthase activity"/>
    <property type="evidence" value="ECO:0007669"/>
    <property type="project" value="TreeGrafter"/>
</dbReference>
<dbReference type="AlphaFoldDB" id="A0A0F9SY86"/>